<dbReference type="GO" id="GO:0006511">
    <property type="term" value="P:ubiquitin-dependent protein catabolic process"/>
    <property type="evidence" value="ECO:0007669"/>
    <property type="project" value="TreeGrafter"/>
</dbReference>
<protein>
    <recommendedName>
        <fullName evidence="3">Protein N-terminal asparagine amidohydrolase</fullName>
    </recommendedName>
</protein>
<reference evidence="1 2" key="1">
    <citation type="submission" date="2020-08" db="EMBL/GenBank/DDBJ databases">
        <title>Plant Genome Project.</title>
        <authorList>
            <person name="Zhang R.-G."/>
        </authorList>
    </citation>
    <scope>NUCLEOTIDE SEQUENCE [LARGE SCALE GENOMIC DNA]</scope>
    <source>
        <tissue evidence="1">Rhizome</tissue>
    </source>
</reference>
<evidence type="ECO:0008006" key="3">
    <source>
        <dbReference type="Google" id="ProtNLM"/>
    </source>
</evidence>
<dbReference type="EMBL" id="JACMSC010000001">
    <property type="protein sequence ID" value="KAG6537941.1"/>
    <property type="molecule type" value="Genomic_DNA"/>
</dbReference>
<dbReference type="PANTHER" id="PTHR12498">
    <property type="entry name" value="N-TERMINAL ASPARAGINE AMIDOHYDROLASE"/>
    <property type="match status" value="1"/>
</dbReference>
<dbReference type="AlphaFoldDB" id="A0A8J5HX60"/>
<dbReference type="PANTHER" id="PTHR12498:SF0">
    <property type="entry name" value="PROTEIN N-TERMINAL ASPARAGINE AMIDOHYDROLASE"/>
    <property type="match status" value="1"/>
</dbReference>
<organism evidence="1 2">
    <name type="scientific">Zingiber officinale</name>
    <name type="common">Ginger</name>
    <name type="synonym">Amomum zingiber</name>
    <dbReference type="NCBI Taxonomy" id="94328"/>
    <lineage>
        <taxon>Eukaryota</taxon>
        <taxon>Viridiplantae</taxon>
        <taxon>Streptophyta</taxon>
        <taxon>Embryophyta</taxon>
        <taxon>Tracheophyta</taxon>
        <taxon>Spermatophyta</taxon>
        <taxon>Magnoliopsida</taxon>
        <taxon>Liliopsida</taxon>
        <taxon>Zingiberales</taxon>
        <taxon>Zingiberaceae</taxon>
        <taxon>Zingiber</taxon>
    </lineage>
</organism>
<comment type="caution">
    <text evidence="1">The sequence shown here is derived from an EMBL/GenBank/DDBJ whole genome shotgun (WGS) entry which is preliminary data.</text>
</comment>
<gene>
    <name evidence="1" type="ORF">ZIOFF_003044</name>
</gene>
<name>A0A8J5HX60_ZINOF</name>
<dbReference type="Pfam" id="PF14736">
    <property type="entry name" value="N_Asn_amidohyd"/>
    <property type="match status" value="1"/>
</dbReference>
<proteinExistence type="predicted"/>
<dbReference type="GO" id="GO:0005634">
    <property type="term" value="C:nucleus"/>
    <property type="evidence" value="ECO:0007669"/>
    <property type="project" value="TreeGrafter"/>
</dbReference>
<evidence type="ECO:0000313" key="1">
    <source>
        <dbReference type="EMBL" id="KAG6537941.1"/>
    </source>
</evidence>
<accession>A0A8J5HX60</accession>
<dbReference type="GO" id="GO:0008418">
    <property type="term" value="F:protein-N-terminal asparagine amidohydrolase activity"/>
    <property type="evidence" value="ECO:0007669"/>
    <property type="project" value="InterPro"/>
</dbReference>
<dbReference type="Proteomes" id="UP000734854">
    <property type="component" value="Unassembled WGS sequence"/>
</dbReference>
<evidence type="ECO:0000313" key="2">
    <source>
        <dbReference type="Proteomes" id="UP000734854"/>
    </source>
</evidence>
<keyword evidence="2" id="KW-1185">Reference proteome</keyword>
<dbReference type="InterPro" id="IPR026750">
    <property type="entry name" value="NTAN1"/>
</dbReference>
<sequence>MSDRVDGMLSEYTYPPTQNHKWGSAMLSSPGLPIGRKARNPEQKISPTQASLWVSSLPLSSPGPDHNDDLCRWPSHLPTPIPIPGRCPLTFILSQSAKCLMFCFFGQGREILAYLLEHPAVVSSSDRLKDSPETRVSSAGRSLLGRFVYVFQREYATVDPDIVQLAGTDEATTCVGLVIRSRNSGMTSVSHMDFPGVVSNGLEQMMSSIVVNDNPGDTAFDVHLIGGFDDRPKKHSSDEVTSERKQKKEGFSLPLCSKMVEALQDSQWKFHLQTLCVLKHNTKIDSMGNACPVISGILVDTSSGSVMPASFDRSSRGPDEIVRRIRLTVCSEDPKWKGKLLETYDTSRDRFEIVPFTWVPDWRLYALSLQELSDSEYLLGCSTSPFAEGPDFVENERRKWDYLIKNPDWRYTFVNKQPRIFQRTEDGGWLRCR</sequence>